<proteinExistence type="predicted"/>
<feature type="transmembrane region" description="Helical" evidence="1">
    <location>
        <begin position="194"/>
        <end position="224"/>
    </location>
</feature>
<feature type="transmembrane region" description="Helical" evidence="1">
    <location>
        <begin position="20"/>
        <end position="43"/>
    </location>
</feature>
<organism evidence="4">
    <name type="scientific">Hymenolepis diminuta</name>
    <name type="common">Rat tapeworm</name>
    <dbReference type="NCBI Taxonomy" id="6216"/>
    <lineage>
        <taxon>Eukaryota</taxon>
        <taxon>Metazoa</taxon>
        <taxon>Spiralia</taxon>
        <taxon>Lophotrochozoa</taxon>
        <taxon>Platyhelminthes</taxon>
        <taxon>Cestoda</taxon>
        <taxon>Eucestoda</taxon>
        <taxon>Cyclophyllidea</taxon>
        <taxon>Hymenolepididae</taxon>
        <taxon>Hymenolepis</taxon>
    </lineage>
</organism>
<evidence type="ECO:0000313" key="3">
    <source>
        <dbReference type="Proteomes" id="UP000274504"/>
    </source>
</evidence>
<evidence type="ECO:0000313" key="4">
    <source>
        <dbReference type="WBParaSite" id="HDID_0000709301-mRNA-1"/>
    </source>
</evidence>
<reference evidence="2 3" key="2">
    <citation type="submission" date="2018-11" db="EMBL/GenBank/DDBJ databases">
        <authorList>
            <consortium name="Pathogen Informatics"/>
        </authorList>
    </citation>
    <scope>NUCLEOTIDE SEQUENCE [LARGE SCALE GENOMIC DNA]</scope>
</reference>
<dbReference type="Proteomes" id="UP000274504">
    <property type="component" value="Unassembled WGS sequence"/>
</dbReference>
<protein>
    <submittedName>
        <fullName evidence="4">Transmembrane protein</fullName>
    </submittedName>
</protein>
<accession>A0A158QEA2</accession>
<keyword evidence="1" id="KW-0812">Transmembrane</keyword>
<evidence type="ECO:0000313" key="2">
    <source>
        <dbReference type="EMBL" id="VDL59409.1"/>
    </source>
</evidence>
<keyword evidence="1" id="KW-1133">Transmembrane helix</keyword>
<name>A0A158QEA2_HYMDI</name>
<dbReference type="AlphaFoldDB" id="A0A158QEA2"/>
<dbReference type="WBParaSite" id="HDID_0000709301-mRNA-1">
    <property type="protein sequence ID" value="HDID_0000709301-mRNA-1"/>
    <property type="gene ID" value="HDID_0000709301"/>
</dbReference>
<dbReference type="OrthoDB" id="6262148at2759"/>
<evidence type="ECO:0000256" key="1">
    <source>
        <dbReference type="SAM" id="Phobius"/>
    </source>
</evidence>
<feature type="transmembrane region" description="Helical" evidence="1">
    <location>
        <begin position="503"/>
        <end position="529"/>
    </location>
</feature>
<sequence>MLTIFLHSTGSSIGGDCIKILFLHLSKLFIPMGIAVLSFTVPFDQLTSVTFQRNAVPNLIANLKAFQTQLNPWFQVVRNFNQSLSDLRVKLSNNPKSFDLKLSSSVEASWKRFETWGFKMLQWIEGFSENMIPVVDKILKIGVTAIVSTVSGIFATLIVPVLIFLVGFIYVTVMEQCFGNTRTPRTPTLACISGATWIFGLLSIVIVLITALVICTTFGSSFLFTEGTIYFMEYSDYLKKTDHIFNGFIRGIWSQIELEQELGLPPPKNVFSILLNECKQSNVSLFSLIGWKEFPAKSKLLLKDQYPNVFQQWKDFISPIFQQLQKTFLKESDISRIRMSLGEIAAVQNSILLTQDEFSPKKLEQVHLELLSKRMASIKSTVPQAEDSIDKFNQLYQRIPEIQSVMVNITEASRQYQTLDELELIAGSFLNWLEKLSKELENPSNLEAAISDLLKEIFNQFGSSLTVVMQSFFTQLISCSTLQGAFLELLETICGKRGLLQEIFAWGLIVWIEAVILLIIILLVIYGLYSLNESVSTEPDEVITRF</sequence>
<reference evidence="4" key="1">
    <citation type="submission" date="2016-04" db="UniProtKB">
        <authorList>
            <consortium name="WormBaseParasite"/>
        </authorList>
    </citation>
    <scope>IDENTIFICATION</scope>
</reference>
<feature type="transmembrane region" description="Helical" evidence="1">
    <location>
        <begin position="141"/>
        <end position="174"/>
    </location>
</feature>
<gene>
    <name evidence="2" type="ORF">HDID_LOCUS7091</name>
</gene>
<keyword evidence="1" id="KW-0472">Membrane</keyword>
<dbReference type="EMBL" id="UYSG01010903">
    <property type="protein sequence ID" value="VDL59409.1"/>
    <property type="molecule type" value="Genomic_DNA"/>
</dbReference>